<keyword evidence="4" id="KW-1185">Reference proteome</keyword>
<evidence type="ECO:0000313" key="3">
    <source>
        <dbReference type="Proteomes" id="UP000521676"/>
    </source>
</evidence>
<evidence type="ECO:0008006" key="5">
    <source>
        <dbReference type="Google" id="ProtNLM"/>
    </source>
</evidence>
<geneLocation type="plasmid" evidence="2 4">
    <name>unnamed2</name>
</geneLocation>
<dbReference type="Proteomes" id="UP001431572">
    <property type="component" value="Plasmid unnamed2"/>
</dbReference>
<protein>
    <recommendedName>
        <fullName evidence="5">DUF1998 domain-containing protein</fullName>
    </recommendedName>
</protein>
<dbReference type="EMBL" id="JACATZ010000002">
    <property type="protein sequence ID" value="NWJ47032.1"/>
    <property type="molecule type" value="Genomic_DNA"/>
</dbReference>
<reference evidence="1 3" key="1">
    <citation type="submission" date="2020-06" db="EMBL/GenBank/DDBJ databases">
        <title>Anoxygenic phototrophic Chloroflexota member uses a Type I reaction center.</title>
        <authorList>
            <person name="Tsuji J.M."/>
            <person name="Shaw N.A."/>
            <person name="Nagashima S."/>
            <person name="Venkiteswaran J."/>
            <person name="Schiff S.L."/>
            <person name="Hanada S."/>
            <person name="Tank M."/>
            <person name="Neufeld J.D."/>
        </authorList>
    </citation>
    <scope>NUCLEOTIDE SEQUENCE [LARGE SCALE GENOMIC DNA]</scope>
    <source>
        <strain evidence="1">L227-S17</strain>
    </source>
</reference>
<keyword evidence="2" id="KW-0614">Plasmid</keyword>
<evidence type="ECO:0000313" key="4">
    <source>
        <dbReference type="Proteomes" id="UP001431572"/>
    </source>
</evidence>
<name>A0A8T7M4U2_9CHLR</name>
<dbReference type="Proteomes" id="UP000521676">
    <property type="component" value="Unassembled WGS sequence"/>
</dbReference>
<dbReference type="AlphaFoldDB" id="A0A8T7M4U2"/>
<organism evidence="1 3">
    <name type="scientific">Candidatus Chlorohelix allophototropha</name>
    <dbReference type="NCBI Taxonomy" id="3003348"/>
    <lineage>
        <taxon>Bacteria</taxon>
        <taxon>Bacillati</taxon>
        <taxon>Chloroflexota</taxon>
        <taxon>Chloroflexia</taxon>
        <taxon>Candidatus Chloroheliales</taxon>
        <taxon>Candidatus Chloroheliaceae</taxon>
        <taxon>Candidatus Chlorohelix</taxon>
    </lineage>
</organism>
<sequence length="594" mass="67201">MSKTTLLSPAAVIFKVYPDAFWNSSNAITKVVYIDNADGDTRNRMITHVLQRLAQHLTREHDKVELHFQEQQRRRNLQQLQLSTTTSAADNGEQDFDFSEIFGDLPLMEEDLDTTIDATQFPPVRASHISFILVNEQAKVRTKLYPRTFHCKYCGHFLALNPARPPLNLTCPCCRHDQLIQEPIVFGCARCANVIELFPKGERSNSTPTNRRTINIDNFLGTPPPCPECSSGHIHLEKHNTNNLVSWQWKCNSCKQYLENVQELCLKCYLPKENSDDKTDITFMSAFPASASNALHPLVDVQMFLKDEPLEPATFPTAAIESAQNWADYFELKPLANITNSILDLDKIEVIENACISNAYLLNRVRVVTTIYGYQAGDIMKHPRSPVQLPDRLARFFRDPEGLTDYQCFGMINEGSALVIELDKSKIIERLSQLYPYITTSYNDLLQTEREELGIIPLRELLQPISLQHNQFPLISALHALEHAILINAHRQIGNEVLGSILFPQAGVILLYERESIGRGGVVQLINRGQGLVKLILAATDHVNGCAQGCFDGCPSCSYINDMYCQYHQEDFNNRWLPPNILLSRTGGRSILKS</sequence>
<dbReference type="RefSeq" id="WP_341472215.1">
    <property type="nucleotide sequence ID" value="NZ_CP128402.1"/>
</dbReference>
<reference evidence="2" key="2">
    <citation type="journal article" date="2024" name="Nature">
        <title>Anoxygenic phototroph of the Chloroflexota uses a type I reaction centre.</title>
        <authorList>
            <person name="Tsuji J.M."/>
            <person name="Shaw N.A."/>
            <person name="Nagashima S."/>
            <person name="Venkiteswaran J.J."/>
            <person name="Schiff S.L."/>
            <person name="Watanabe T."/>
            <person name="Fukui M."/>
            <person name="Hanada S."/>
            <person name="Tank M."/>
            <person name="Neufeld J.D."/>
        </authorList>
    </citation>
    <scope>NUCLEOTIDE SEQUENCE</scope>
    <source>
        <strain evidence="2">L227-S17</strain>
        <plasmid evidence="2 4">unnamed2</plasmid>
    </source>
</reference>
<evidence type="ECO:0000313" key="2">
    <source>
        <dbReference type="EMBL" id="WJW70346.1"/>
    </source>
</evidence>
<proteinExistence type="predicted"/>
<gene>
    <name evidence="1" type="ORF">HXX08_14310</name>
    <name evidence="2" type="ORF">OZ401_004917</name>
</gene>
<evidence type="ECO:0000313" key="1">
    <source>
        <dbReference type="EMBL" id="NWJ47032.1"/>
    </source>
</evidence>
<dbReference type="EMBL" id="CP128402">
    <property type="protein sequence ID" value="WJW70346.1"/>
    <property type="molecule type" value="Genomic_DNA"/>
</dbReference>
<accession>A0A8T7M4U2</accession>